<evidence type="ECO:0000259" key="3">
    <source>
        <dbReference type="Pfam" id="PF01682"/>
    </source>
</evidence>
<dbReference type="InterPro" id="IPR002602">
    <property type="entry name" value="DB"/>
</dbReference>
<proteinExistence type="predicted"/>
<evidence type="ECO:0000256" key="2">
    <source>
        <dbReference type="SAM" id="SignalP"/>
    </source>
</evidence>
<name>A0AAF3FGT5_9BILA</name>
<feature type="domain" description="Domain of unknown function DB" evidence="3">
    <location>
        <begin position="89"/>
        <end position="191"/>
    </location>
</feature>
<feature type="compositionally biased region" description="Basic residues" evidence="1">
    <location>
        <begin position="235"/>
        <end position="247"/>
    </location>
</feature>
<keyword evidence="2" id="KW-0732">Signal</keyword>
<reference evidence="5" key="1">
    <citation type="submission" date="2024-02" db="UniProtKB">
        <authorList>
            <consortium name="WormBaseParasite"/>
        </authorList>
    </citation>
    <scope>IDENTIFICATION</scope>
</reference>
<dbReference type="AlphaFoldDB" id="A0AAF3FGT5"/>
<keyword evidence="4" id="KW-1185">Reference proteome</keyword>
<dbReference type="PANTHER" id="PTHR46705">
    <property type="entry name" value="PROTEIN CBG09805"/>
    <property type="match status" value="1"/>
</dbReference>
<dbReference type="WBParaSite" id="MBELARI_LOCUS5865">
    <property type="protein sequence ID" value="MBELARI_LOCUS5865"/>
    <property type="gene ID" value="MBELARI_LOCUS5865"/>
</dbReference>
<accession>A0AAF3FGT5</accession>
<dbReference type="Pfam" id="PF01682">
    <property type="entry name" value="DB"/>
    <property type="match status" value="1"/>
</dbReference>
<dbReference type="Proteomes" id="UP000887575">
    <property type="component" value="Unassembled WGS sequence"/>
</dbReference>
<feature type="signal peptide" evidence="2">
    <location>
        <begin position="1"/>
        <end position="19"/>
    </location>
</feature>
<evidence type="ECO:0000313" key="4">
    <source>
        <dbReference type="Proteomes" id="UP000887575"/>
    </source>
</evidence>
<feature type="chain" id="PRO_5042155606" description="Domain of unknown function DB domain-containing protein" evidence="2">
    <location>
        <begin position="20"/>
        <end position="247"/>
    </location>
</feature>
<sequence>MSSLLILTALLETSLGCLSAGVCGMAGGCGGGYVPPPMPSCGGGCGPGYGCGSYGCYRLATRAHSSKTLRIPEQSDQMRLSPDEKFSHCCQSRHLPDACLTKCSYSTYTKDSIRTMYFKLDTCPSQAAADIHFCAAQGRDHRECCKNAAVGTTFAGQKCLAFCDQRPGQVTQLDLTYLACYHRFDQMLGCFYEDVARGKGATLAAMSLSDISDESNESNDEQFKEINTDQQPKKAQNHQKAKTFRGN</sequence>
<dbReference type="PANTHER" id="PTHR46705:SF9">
    <property type="entry name" value="DOMAIN OF UNKNOWN FUNCTION DB DOMAIN-CONTAINING PROTEIN"/>
    <property type="match status" value="1"/>
</dbReference>
<evidence type="ECO:0000256" key="1">
    <source>
        <dbReference type="SAM" id="MobiDB-lite"/>
    </source>
</evidence>
<protein>
    <recommendedName>
        <fullName evidence="3">Domain of unknown function DB domain-containing protein</fullName>
    </recommendedName>
</protein>
<evidence type="ECO:0000313" key="5">
    <source>
        <dbReference type="WBParaSite" id="MBELARI_LOCUS5865"/>
    </source>
</evidence>
<organism evidence="4 5">
    <name type="scientific">Mesorhabditis belari</name>
    <dbReference type="NCBI Taxonomy" id="2138241"/>
    <lineage>
        <taxon>Eukaryota</taxon>
        <taxon>Metazoa</taxon>
        <taxon>Ecdysozoa</taxon>
        <taxon>Nematoda</taxon>
        <taxon>Chromadorea</taxon>
        <taxon>Rhabditida</taxon>
        <taxon>Rhabditina</taxon>
        <taxon>Rhabditomorpha</taxon>
        <taxon>Rhabditoidea</taxon>
        <taxon>Rhabditidae</taxon>
        <taxon>Mesorhabditinae</taxon>
        <taxon>Mesorhabditis</taxon>
    </lineage>
</organism>
<feature type="region of interest" description="Disordered" evidence="1">
    <location>
        <begin position="212"/>
        <end position="247"/>
    </location>
</feature>